<comment type="caution">
    <text evidence="1">The sequence shown here is derived from an EMBL/GenBank/DDBJ whole genome shotgun (WGS) entry which is preliminary data.</text>
</comment>
<accession>A0A0L7LPN9</accession>
<proteinExistence type="predicted"/>
<keyword evidence="2" id="KW-1185">Reference proteome</keyword>
<gene>
    <name evidence="1" type="ORF">OBRU01_03391</name>
</gene>
<name>A0A0L7LPN9_OPEBR</name>
<evidence type="ECO:0000313" key="1">
    <source>
        <dbReference type="EMBL" id="KOB77405.1"/>
    </source>
</evidence>
<protein>
    <submittedName>
        <fullName evidence="1">Uncharacterized protein</fullName>
    </submittedName>
</protein>
<dbReference type="Proteomes" id="UP000037510">
    <property type="component" value="Unassembled WGS sequence"/>
</dbReference>
<feature type="non-terminal residue" evidence="1">
    <location>
        <position position="60"/>
    </location>
</feature>
<dbReference type="EMBL" id="JTDY01000391">
    <property type="protein sequence ID" value="KOB77405.1"/>
    <property type="molecule type" value="Genomic_DNA"/>
</dbReference>
<evidence type="ECO:0000313" key="2">
    <source>
        <dbReference type="Proteomes" id="UP000037510"/>
    </source>
</evidence>
<dbReference type="AlphaFoldDB" id="A0A0L7LPN9"/>
<sequence length="60" mass="7091">MKLQYGFQFIIHFLKEERESTELEVALHRARALLGEKEIRLRHIERALHQLTPLIAPTAQ</sequence>
<reference evidence="1 2" key="1">
    <citation type="journal article" date="2015" name="Genome Biol. Evol.">
        <title>The genome of winter moth (Operophtera brumata) provides a genomic perspective on sexual dimorphism and phenology.</title>
        <authorList>
            <person name="Derks M.F."/>
            <person name="Smit S."/>
            <person name="Salis L."/>
            <person name="Schijlen E."/>
            <person name="Bossers A."/>
            <person name="Mateman C."/>
            <person name="Pijl A.S."/>
            <person name="de Ridder D."/>
            <person name="Groenen M.A."/>
            <person name="Visser M.E."/>
            <person name="Megens H.J."/>
        </authorList>
    </citation>
    <scope>NUCLEOTIDE SEQUENCE [LARGE SCALE GENOMIC DNA]</scope>
    <source>
        <strain evidence="1">WM2013NL</strain>
        <tissue evidence="1">Head and thorax</tissue>
    </source>
</reference>
<organism evidence="1 2">
    <name type="scientific">Operophtera brumata</name>
    <name type="common">Winter moth</name>
    <name type="synonym">Phalaena brumata</name>
    <dbReference type="NCBI Taxonomy" id="104452"/>
    <lineage>
        <taxon>Eukaryota</taxon>
        <taxon>Metazoa</taxon>
        <taxon>Ecdysozoa</taxon>
        <taxon>Arthropoda</taxon>
        <taxon>Hexapoda</taxon>
        <taxon>Insecta</taxon>
        <taxon>Pterygota</taxon>
        <taxon>Neoptera</taxon>
        <taxon>Endopterygota</taxon>
        <taxon>Lepidoptera</taxon>
        <taxon>Glossata</taxon>
        <taxon>Ditrysia</taxon>
        <taxon>Geometroidea</taxon>
        <taxon>Geometridae</taxon>
        <taxon>Larentiinae</taxon>
        <taxon>Operophtera</taxon>
    </lineage>
</organism>